<protein>
    <submittedName>
        <fullName evidence="3">Integrase/recombinase xerD-like</fullName>
    </submittedName>
</protein>
<keyword evidence="2" id="KW-0233">DNA recombination</keyword>
<dbReference type="InterPro" id="IPR010998">
    <property type="entry name" value="Integrase_recombinase_N"/>
</dbReference>
<evidence type="ECO:0000256" key="2">
    <source>
        <dbReference type="ARBA" id="ARBA00023172"/>
    </source>
</evidence>
<dbReference type="InterPro" id="IPR011010">
    <property type="entry name" value="DNA_brk_join_enz"/>
</dbReference>
<dbReference type="PANTHER" id="PTHR34605">
    <property type="entry name" value="PHAGE_INTEGRASE DOMAIN-CONTAINING PROTEIN"/>
    <property type="match status" value="1"/>
</dbReference>
<dbReference type="AlphaFoldDB" id="A0A2B4S197"/>
<dbReference type="GO" id="GO:0003677">
    <property type="term" value="F:DNA binding"/>
    <property type="evidence" value="ECO:0007669"/>
    <property type="project" value="UniProtKB-KW"/>
</dbReference>
<name>A0A2B4S197_STYPI</name>
<dbReference type="GO" id="GO:0006310">
    <property type="term" value="P:DNA recombination"/>
    <property type="evidence" value="ECO:0007669"/>
    <property type="project" value="UniProtKB-KW"/>
</dbReference>
<dbReference type="CDD" id="cd09275">
    <property type="entry name" value="RNase_HI_RT_DIRS1"/>
    <property type="match status" value="1"/>
</dbReference>
<dbReference type="GO" id="GO:0015074">
    <property type="term" value="P:DNA integration"/>
    <property type="evidence" value="ECO:0007669"/>
    <property type="project" value="InterPro"/>
</dbReference>
<keyword evidence="1" id="KW-0238">DNA-binding</keyword>
<dbReference type="Gene3D" id="1.10.443.10">
    <property type="entry name" value="Intergrase catalytic core"/>
    <property type="match status" value="1"/>
</dbReference>
<gene>
    <name evidence="3" type="primary">xerD</name>
    <name evidence="3" type="ORF">AWC38_SpisGene13152</name>
</gene>
<keyword evidence="4" id="KW-1185">Reference proteome</keyword>
<dbReference type="SUPFAM" id="SSF56349">
    <property type="entry name" value="DNA breaking-rejoining enzymes"/>
    <property type="match status" value="1"/>
</dbReference>
<dbReference type="Gene3D" id="1.10.150.130">
    <property type="match status" value="1"/>
</dbReference>
<dbReference type="SUPFAM" id="SSF47823">
    <property type="entry name" value="lambda integrase-like, N-terminal domain"/>
    <property type="match status" value="1"/>
</dbReference>
<dbReference type="EMBL" id="LSMT01000243">
    <property type="protein sequence ID" value="PFX22338.1"/>
    <property type="molecule type" value="Genomic_DNA"/>
</dbReference>
<evidence type="ECO:0000313" key="3">
    <source>
        <dbReference type="EMBL" id="PFX22338.1"/>
    </source>
</evidence>
<organism evidence="3 4">
    <name type="scientific">Stylophora pistillata</name>
    <name type="common">Smooth cauliflower coral</name>
    <dbReference type="NCBI Taxonomy" id="50429"/>
    <lineage>
        <taxon>Eukaryota</taxon>
        <taxon>Metazoa</taxon>
        <taxon>Cnidaria</taxon>
        <taxon>Anthozoa</taxon>
        <taxon>Hexacorallia</taxon>
        <taxon>Scleractinia</taxon>
        <taxon>Astrocoeniina</taxon>
        <taxon>Pocilloporidae</taxon>
        <taxon>Stylophora</taxon>
    </lineage>
</organism>
<dbReference type="PANTHER" id="PTHR34605:SF6">
    <property type="entry name" value="TYR RECOMBINASE DOMAIN-CONTAINING PROTEIN"/>
    <property type="match status" value="1"/>
</dbReference>
<evidence type="ECO:0000313" key="4">
    <source>
        <dbReference type="Proteomes" id="UP000225706"/>
    </source>
</evidence>
<dbReference type="Proteomes" id="UP000225706">
    <property type="component" value="Unassembled WGS sequence"/>
</dbReference>
<dbReference type="OrthoDB" id="5983106at2759"/>
<dbReference type="InterPro" id="IPR052925">
    <property type="entry name" value="Phage_Integrase-like_Recomb"/>
</dbReference>
<reference evidence="4" key="1">
    <citation type="journal article" date="2017" name="bioRxiv">
        <title>Comparative analysis of the genomes of Stylophora pistillata and Acropora digitifera provides evidence for extensive differences between species of corals.</title>
        <authorList>
            <person name="Voolstra C.R."/>
            <person name="Li Y."/>
            <person name="Liew Y.J."/>
            <person name="Baumgarten S."/>
            <person name="Zoccola D."/>
            <person name="Flot J.-F."/>
            <person name="Tambutte S."/>
            <person name="Allemand D."/>
            <person name="Aranda M."/>
        </authorList>
    </citation>
    <scope>NUCLEOTIDE SEQUENCE [LARGE SCALE GENOMIC DNA]</scope>
</reference>
<proteinExistence type="predicted"/>
<comment type="caution">
    <text evidence="3">The sequence shown here is derived from an EMBL/GenBank/DDBJ whole genome shotgun (WGS) entry which is preliminary data.</text>
</comment>
<accession>A0A2B4S197</accession>
<evidence type="ECO:0000256" key="1">
    <source>
        <dbReference type="ARBA" id="ARBA00023125"/>
    </source>
</evidence>
<sequence length="707" mass="79153">MSGALAEVNAADLLVCNPLGVATNSSGKHRRICVLRINISDHASSNMKTYALQLTCSIRKNFDNAGYPIWSSSPKPEVLTYSGASDTGWGGFAVQLGGQSAVRNWSVEESKMSSTFRKLRATSLVLQSFAPQLRGKEVLHRTDNRNTEIILSAGSRKVDLHNEALNIYKLCRSFDIRLTIEWISRDLNRESDELSRIEDCNDYMLDPSCVFGVLACKVMKHGCSQEPCQPQVVAVLCTRFPYVTSLLWEFSAGRCHVFCCCYSVANVLSFACVAAVQPISREVTLPAEFGVGCFDDLELRRLASFLSAVLVLDRATSTAVTYLRAYKSWKSWAEQHSAPYLPADPVVFTLYIVSIIQQSRSVSSVNTAVYGVSWVHSKSGCPEPSEYSMVKQAVEAAQHILAHPPKRKDPLSADIVQKVVTRLEKGSVADIHLAVLFTLGYFGFLRWNDLHHLRVDSLYFEESHVAIFLEKRKNDQFCEGSWVFVARCITPGPCPVAVLEKFLSVGNHAKGSPLFQHVQTSKNGVHLRREQMSYSRANELLKKELLKEGLHPAKFGNHRLRAGGASTAAALGVPDRLFQRHGGWRGNMEQLDDFAFTPVDIKYIQRILEQLNPRKSVGMDNISSCLLRLSSPSISTEVTKLIDHFINTQSIPREWKSTEYYASIQERKILSTLDGMEDEAIYLEEMAELADEEEMDDKFHTDTEDQQ</sequence>
<dbReference type="InterPro" id="IPR013762">
    <property type="entry name" value="Integrase-like_cat_sf"/>
</dbReference>